<evidence type="ECO:0000313" key="3">
    <source>
        <dbReference type="EMBL" id="MFC6785423.1"/>
    </source>
</evidence>
<organism evidence="3 4">
    <name type="scientific">Halobaculum halobium</name>
    <dbReference type="NCBI Taxonomy" id="3032281"/>
    <lineage>
        <taxon>Archaea</taxon>
        <taxon>Methanobacteriati</taxon>
        <taxon>Methanobacteriota</taxon>
        <taxon>Stenosarchaea group</taxon>
        <taxon>Halobacteria</taxon>
        <taxon>Halobacteriales</taxon>
        <taxon>Haloferacaceae</taxon>
        <taxon>Halobaculum</taxon>
    </lineage>
</organism>
<name>A0ABD5TBR6_9EURY</name>
<dbReference type="GeneID" id="81208454"/>
<reference evidence="3 4" key="1">
    <citation type="journal article" date="2019" name="Int. J. Syst. Evol. Microbiol.">
        <title>The Global Catalogue of Microorganisms (GCM) 10K type strain sequencing project: providing services to taxonomists for standard genome sequencing and annotation.</title>
        <authorList>
            <consortium name="The Broad Institute Genomics Platform"/>
            <consortium name="The Broad Institute Genome Sequencing Center for Infectious Disease"/>
            <person name="Wu L."/>
            <person name="Ma J."/>
        </authorList>
    </citation>
    <scope>NUCLEOTIDE SEQUENCE [LARGE SCALE GENOMIC DNA]</scope>
    <source>
        <strain evidence="3 4">SYNS20</strain>
    </source>
</reference>
<evidence type="ECO:0000313" key="4">
    <source>
        <dbReference type="Proteomes" id="UP001596443"/>
    </source>
</evidence>
<feature type="domain" description="DUF7845" evidence="2">
    <location>
        <begin position="146"/>
        <end position="512"/>
    </location>
</feature>
<dbReference type="Proteomes" id="UP001596443">
    <property type="component" value="Unassembled WGS sequence"/>
</dbReference>
<feature type="compositionally biased region" description="Acidic residues" evidence="1">
    <location>
        <begin position="1"/>
        <end position="17"/>
    </location>
</feature>
<gene>
    <name evidence="3" type="ORF">ACFQFD_05370</name>
</gene>
<keyword evidence="4" id="KW-1185">Reference proteome</keyword>
<protein>
    <submittedName>
        <fullName evidence="3">Lrp/AsnC family transcriptional regulator</fullName>
    </submittedName>
</protein>
<sequence>MIGPDADDEEIRDDADEHLDALLSAETDASQPRDAEDTDGPDARDNRESGPQREGFVAVCRHCRSHHKTNEQARTHGESCAQRPVATCRFCHEPHTAASGANPDDHYYDCQPFRAWYKRRQRQRSTPDGEQGVEGDLDPFAQRRAVQPWYHEFGAYVKYDTSERRKPFNWYYALDSARKEHDGELFSGFEVTADELPADTRRVAERQADDDLDGDEVVEEWAVALRYSDSNINPPDEHVAADIDWRLDTVKEPRVYVFPAAYDSYSDAKDDGRARAYFRLRPRWPDQDAETNAGDTVSINPTDLLGFDAEFDGTNIEFSRYPDLLRRAIEAIKEQQGVKWNGPTYVDPESFDREKIHGSSNIIDAELYIRAEDGETGKLIAIDGPIHRVSMLLAGDREGYAKSVRDDRERAGSYHTATIGSMRAGHLVGGHDLAKEIKHYYGRNPDAATGALQHPKVGVSLQHSVMADTVYWEDLDSLERELDETLLNVLQWADIPLRPTEGPYVADDYFEPVGASRFRKLVDDPTPRIESEQKNAVERWAFLGNLNDTHVDTLRTLVTDGGQLSPADIADEIGKAVSTVRRALRQLGELVQTSYADVQLRSQYLAQQVVKRLDAVDAVVEHDLEGAADNLVRAENVAATPGEGSAWLRWRDNWVEEVRADGEKDEIVLGWECADRSELRRLIREGAIAFRNDQGGDTLGLFSRTFRVRGRLRNGEEVTYADETLLDLLPTGWDYFKPG</sequence>
<comment type="caution">
    <text evidence="3">The sequence shown here is derived from an EMBL/GenBank/DDBJ whole genome shotgun (WGS) entry which is preliminary data.</text>
</comment>
<evidence type="ECO:0000259" key="2">
    <source>
        <dbReference type="Pfam" id="PF25227"/>
    </source>
</evidence>
<dbReference type="RefSeq" id="WP_284062280.1">
    <property type="nucleotide sequence ID" value="NZ_CP126158.1"/>
</dbReference>
<dbReference type="Pfam" id="PF25227">
    <property type="entry name" value="DUF7845"/>
    <property type="match status" value="1"/>
</dbReference>
<dbReference type="EMBL" id="JBHSWX010000012">
    <property type="protein sequence ID" value="MFC6785423.1"/>
    <property type="molecule type" value="Genomic_DNA"/>
</dbReference>
<dbReference type="AlphaFoldDB" id="A0ABD5TBR6"/>
<dbReference type="InterPro" id="IPR057167">
    <property type="entry name" value="DUF7845"/>
</dbReference>
<feature type="region of interest" description="Disordered" evidence="1">
    <location>
        <begin position="1"/>
        <end position="52"/>
    </location>
</feature>
<accession>A0ABD5TBR6</accession>
<evidence type="ECO:0000256" key="1">
    <source>
        <dbReference type="SAM" id="MobiDB-lite"/>
    </source>
</evidence>
<feature type="compositionally biased region" description="Basic and acidic residues" evidence="1">
    <location>
        <begin position="31"/>
        <end position="51"/>
    </location>
</feature>
<proteinExistence type="predicted"/>